<protein>
    <submittedName>
        <fullName evidence="2">Uncharacterized protein</fullName>
    </submittedName>
</protein>
<keyword evidence="1" id="KW-0812">Transmembrane</keyword>
<gene>
    <name evidence="2" type="ORF">STH12_04156</name>
</gene>
<reference evidence="3" key="1">
    <citation type="submission" date="2017-03" db="EMBL/GenBank/DDBJ databases">
        <title>Full genome sequence of a non-lethal Shewanella isolate that potentiates virulence of Vibio parahaemolyticus causing acute hepatopancreatic necrosis disease (AHPND) in shrimp.</title>
        <authorList>
            <person name="Prachumwat A."/>
            <person name="Sritunyalucksana K."/>
        </authorList>
    </citation>
    <scope>NUCLEOTIDE SEQUENCE [LARGE SCALE GENOMIC DNA]</scope>
    <source>
        <strain evidence="3">TH2012</strain>
    </source>
</reference>
<evidence type="ECO:0000313" key="2">
    <source>
        <dbReference type="EMBL" id="AZQ13182.1"/>
    </source>
</evidence>
<evidence type="ECO:0000313" key="3">
    <source>
        <dbReference type="Proteomes" id="UP000278437"/>
    </source>
</evidence>
<organism evidence="2 3">
    <name type="scientific">Shewanella khirikhana</name>
    <dbReference type="NCBI Taxonomy" id="1965282"/>
    <lineage>
        <taxon>Bacteria</taxon>
        <taxon>Pseudomonadati</taxon>
        <taxon>Pseudomonadota</taxon>
        <taxon>Gammaproteobacteria</taxon>
        <taxon>Alteromonadales</taxon>
        <taxon>Shewanellaceae</taxon>
        <taxon>Shewanella</taxon>
    </lineage>
</organism>
<name>A0ABM7DX07_9GAMM</name>
<evidence type="ECO:0000256" key="1">
    <source>
        <dbReference type="SAM" id="Phobius"/>
    </source>
</evidence>
<feature type="transmembrane region" description="Helical" evidence="1">
    <location>
        <begin position="22"/>
        <end position="40"/>
    </location>
</feature>
<feature type="transmembrane region" description="Helical" evidence="1">
    <location>
        <begin position="60"/>
        <end position="80"/>
    </location>
</feature>
<keyword evidence="1" id="KW-1133">Transmembrane helix</keyword>
<keyword evidence="1" id="KW-0472">Membrane</keyword>
<sequence>MKTKQEEATQVKLRGNWHVTRAGFWVFGLGCLIMLPFLALPDLYPAAFEGDLNVLASFPLRALLGLPAMLFMLGVERLLLRNGIVLLSPPQK</sequence>
<dbReference type="Proteomes" id="UP000278437">
    <property type="component" value="Chromosome"/>
</dbReference>
<keyword evidence="3" id="KW-1185">Reference proteome</keyword>
<accession>A0ABM7DX07</accession>
<dbReference type="EMBL" id="CP020373">
    <property type="protein sequence ID" value="AZQ13182.1"/>
    <property type="molecule type" value="Genomic_DNA"/>
</dbReference>
<proteinExistence type="predicted"/>